<name>A0A0B7IZZ4_9PROT</name>
<feature type="domain" description="Glycosyltransferase 2-like" evidence="1">
    <location>
        <begin position="4"/>
        <end position="161"/>
    </location>
</feature>
<dbReference type="GO" id="GO:0016758">
    <property type="term" value="F:hexosyltransferase activity"/>
    <property type="evidence" value="ECO:0007669"/>
    <property type="project" value="UniProtKB-ARBA"/>
</dbReference>
<organism evidence="2 3">
    <name type="scientific">Candidatus Methylopumilus turicensis</name>
    <dbReference type="NCBI Taxonomy" id="1581680"/>
    <lineage>
        <taxon>Bacteria</taxon>
        <taxon>Pseudomonadati</taxon>
        <taxon>Pseudomonadota</taxon>
        <taxon>Betaproteobacteria</taxon>
        <taxon>Nitrosomonadales</taxon>
        <taxon>Methylophilaceae</taxon>
        <taxon>Candidatus Methylopumilus</taxon>
    </lineage>
</organism>
<sequence>MKISVITVCFNSAKTILNTISSVESQSYKNIEHLIIDGGSSDGTIELLKKARGNIKYISEPDKGIYDAMNKGLLLATGEVIVFLNADDFYKNKFVVEKVMKEFDKSNLSAVYGDVDFFAPNDIKKSVRRYSSKIFAPKKLAFGFMPAHPSLFMRREVYEKVGGFDINFRIAGDFDLVARAFKNEDLHYKYIPEVFVSMQTGGVSTQGFKSTIFLNREIMQSCLKNNIKTSWVKLISRYLIKIIEFIRV</sequence>
<dbReference type="InterPro" id="IPR029044">
    <property type="entry name" value="Nucleotide-diphossugar_trans"/>
</dbReference>
<dbReference type="KEGG" id="mbac:BN1209_0949"/>
<evidence type="ECO:0000259" key="1">
    <source>
        <dbReference type="Pfam" id="PF00535"/>
    </source>
</evidence>
<dbReference type="SUPFAM" id="SSF53448">
    <property type="entry name" value="Nucleotide-diphospho-sugar transferases"/>
    <property type="match status" value="1"/>
</dbReference>
<dbReference type="HOGENOM" id="CLU_025996_21_1_4"/>
<dbReference type="EMBL" id="LN794158">
    <property type="protein sequence ID" value="CEN55992.1"/>
    <property type="molecule type" value="Genomic_DNA"/>
</dbReference>
<accession>A0A0B7IZZ4</accession>
<evidence type="ECO:0000313" key="2">
    <source>
        <dbReference type="EMBL" id="CEN55992.1"/>
    </source>
</evidence>
<dbReference type="AlphaFoldDB" id="A0A0B7IZZ4"/>
<dbReference type="PANTHER" id="PTHR22916">
    <property type="entry name" value="GLYCOSYLTRANSFERASE"/>
    <property type="match status" value="1"/>
</dbReference>
<dbReference type="Pfam" id="PF00535">
    <property type="entry name" value="Glycos_transf_2"/>
    <property type="match status" value="1"/>
</dbReference>
<protein>
    <recommendedName>
        <fullName evidence="1">Glycosyltransferase 2-like domain-containing protein</fullName>
    </recommendedName>
</protein>
<dbReference type="STRING" id="1581680.BN1209_0949"/>
<dbReference type="RefSeq" id="WP_045751177.1">
    <property type="nucleotide sequence ID" value="NZ_LN794158.1"/>
</dbReference>
<keyword evidence="3" id="KW-1185">Reference proteome</keyword>
<dbReference type="CDD" id="cd06433">
    <property type="entry name" value="GT_2_WfgS_like"/>
    <property type="match status" value="1"/>
</dbReference>
<gene>
    <name evidence="2" type="ORF">BN1209_0949</name>
</gene>
<dbReference type="OrthoDB" id="433681at2"/>
<proteinExistence type="predicted"/>
<dbReference type="Proteomes" id="UP000056322">
    <property type="component" value="Chromosome 1"/>
</dbReference>
<evidence type="ECO:0000313" key="3">
    <source>
        <dbReference type="Proteomes" id="UP000056322"/>
    </source>
</evidence>
<dbReference type="PANTHER" id="PTHR22916:SF3">
    <property type="entry name" value="UDP-GLCNAC:BETAGAL BETA-1,3-N-ACETYLGLUCOSAMINYLTRANSFERASE-LIKE PROTEIN 1"/>
    <property type="match status" value="1"/>
</dbReference>
<reference evidence="3" key="1">
    <citation type="submission" date="2014-12" db="EMBL/GenBank/DDBJ databases">
        <authorList>
            <person name="Salcher M.M."/>
        </authorList>
    </citation>
    <scope>NUCLEOTIDE SEQUENCE [LARGE SCALE GENOMIC DNA]</scope>
    <source>
        <strain evidence="3">MMS-10A-171</strain>
    </source>
</reference>
<dbReference type="InterPro" id="IPR001173">
    <property type="entry name" value="Glyco_trans_2-like"/>
</dbReference>
<dbReference type="Gene3D" id="3.90.550.10">
    <property type="entry name" value="Spore Coat Polysaccharide Biosynthesis Protein SpsA, Chain A"/>
    <property type="match status" value="1"/>
</dbReference>